<evidence type="ECO:0000313" key="3">
    <source>
        <dbReference type="Proteomes" id="UP001157353"/>
    </source>
</evidence>
<keyword evidence="1" id="KW-0812">Transmembrane</keyword>
<sequence length="95" mass="11035">MTEYIIIAIIMVFIYFVLVRNRPAAKTDWESLPTLSEYQKIPKAHNSAATLCCQYCGHTEMIKRVLNSKKENASQKKHYHACTKCKVILWRSEEA</sequence>
<gene>
    <name evidence="2" type="ORF">GCM10007916_26730</name>
</gene>
<name>A0ABQ6E2H3_9GAMM</name>
<reference evidence="3" key="1">
    <citation type="journal article" date="2019" name="Int. J. Syst. Evol. Microbiol.">
        <title>The Global Catalogue of Microorganisms (GCM) 10K type strain sequencing project: providing services to taxonomists for standard genome sequencing and annotation.</title>
        <authorList>
            <consortium name="The Broad Institute Genomics Platform"/>
            <consortium name="The Broad Institute Genome Sequencing Center for Infectious Disease"/>
            <person name="Wu L."/>
            <person name="Ma J."/>
        </authorList>
    </citation>
    <scope>NUCLEOTIDE SEQUENCE [LARGE SCALE GENOMIC DNA]</scope>
    <source>
        <strain evidence="3">NBRC 103166</strain>
    </source>
</reference>
<keyword evidence="1" id="KW-1133">Transmembrane helix</keyword>
<comment type="caution">
    <text evidence="2">The sequence shown here is derived from an EMBL/GenBank/DDBJ whole genome shotgun (WGS) entry which is preliminary data.</text>
</comment>
<protein>
    <submittedName>
        <fullName evidence="2">Uncharacterized protein</fullName>
    </submittedName>
</protein>
<keyword evidence="3" id="KW-1185">Reference proteome</keyword>
<evidence type="ECO:0000313" key="2">
    <source>
        <dbReference type="EMBL" id="GLS91604.1"/>
    </source>
</evidence>
<organism evidence="2 3">
    <name type="scientific">Psychromonas marina</name>
    <dbReference type="NCBI Taxonomy" id="88364"/>
    <lineage>
        <taxon>Bacteria</taxon>
        <taxon>Pseudomonadati</taxon>
        <taxon>Pseudomonadota</taxon>
        <taxon>Gammaproteobacteria</taxon>
        <taxon>Alteromonadales</taxon>
        <taxon>Psychromonadaceae</taxon>
        <taxon>Psychromonas</taxon>
    </lineage>
</organism>
<keyword evidence="1" id="KW-0472">Membrane</keyword>
<dbReference type="EMBL" id="BSPQ01000013">
    <property type="protein sequence ID" value="GLS91604.1"/>
    <property type="molecule type" value="Genomic_DNA"/>
</dbReference>
<dbReference type="RefSeq" id="WP_284204713.1">
    <property type="nucleotide sequence ID" value="NZ_BSPQ01000013.1"/>
</dbReference>
<feature type="transmembrane region" description="Helical" evidence="1">
    <location>
        <begin position="6"/>
        <end position="23"/>
    </location>
</feature>
<accession>A0ABQ6E2H3</accession>
<proteinExistence type="predicted"/>
<evidence type="ECO:0000256" key="1">
    <source>
        <dbReference type="SAM" id="Phobius"/>
    </source>
</evidence>
<dbReference type="Proteomes" id="UP001157353">
    <property type="component" value="Unassembled WGS sequence"/>
</dbReference>